<evidence type="ECO:0000313" key="7">
    <source>
        <dbReference type="Proteomes" id="UP000702954"/>
    </source>
</evidence>
<keyword evidence="7" id="KW-1185">Reference proteome</keyword>
<dbReference type="PANTHER" id="PTHR22916:SF51">
    <property type="entry name" value="GLYCOSYLTRANSFERASE EPSH-RELATED"/>
    <property type="match status" value="1"/>
</dbReference>
<evidence type="ECO:0000313" key="5">
    <source>
        <dbReference type="EMBL" id="TCS69650.1"/>
    </source>
</evidence>
<protein>
    <submittedName>
        <fullName evidence="4">Glycosyl transferase</fullName>
    </submittedName>
    <submittedName>
        <fullName evidence="5">Glycosyltransferase involved in cell wall biosynthesis</fullName>
    </submittedName>
</protein>
<dbReference type="EMBL" id="SLZV01000003">
    <property type="protein sequence ID" value="TCS69650.1"/>
    <property type="molecule type" value="Genomic_DNA"/>
</dbReference>
<organism evidence="5 6">
    <name type="scientific">Faecalimonas umbilicata</name>
    <dbReference type="NCBI Taxonomy" id="1912855"/>
    <lineage>
        <taxon>Bacteria</taxon>
        <taxon>Bacillati</taxon>
        <taxon>Bacillota</taxon>
        <taxon>Clostridia</taxon>
        <taxon>Lachnospirales</taxon>
        <taxon>Lachnospiraceae</taxon>
        <taxon>Faecalimonas</taxon>
    </lineage>
</organism>
<dbReference type="InterPro" id="IPR001173">
    <property type="entry name" value="Glyco_trans_2-like"/>
</dbReference>
<dbReference type="EMBL" id="BHEO01000008">
    <property type="protein sequence ID" value="GBU05935.1"/>
    <property type="molecule type" value="Genomic_DNA"/>
</dbReference>
<accession>A0A4R3JTM6</accession>
<dbReference type="GO" id="GO:0016757">
    <property type="term" value="F:glycosyltransferase activity"/>
    <property type="evidence" value="ECO:0007669"/>
    <property type="project" value="UniProtKB-KW"/>
</dbReference>
<dbReference type="InterPro" id="IPR029044">
    <property type="entry name" value="Nucleotide-diphossugar_trans"/>
</dbReference>
<comment type="caution">
    <text evidence="5">The sequence shown here is derived from an EMBL/GenBank/DDBJ whole genome shotgun (WGS) entry which is preliminary data.</text>
</comment>
<dbReference type="SUPFAM" id="SSF53448">
    <property type="entry name" value="Nucleotide-diphospho-sugar transferases"/>
    <property type="match status" value="1"/>
</dbReference>
<reference evidence="5 6" key="2">
    <citation type="submission" date="2019-03" db="EMBL/GenBank/DDBJ databases">
        <title>Genomic Encyclopedia of Type Strains, Phase IV (KMG-IV): sequencing the most valuable type-strain genomes for metagenomic binning, comparative biology and taxonomic classification.</title>
        <authorList>
            <person name="Goeker M."/>
        </authorList>
    </citation>
    <scope>NUCLEOTIDE SEQUENCE [LARGE SCALE GENOMIC DNA]</scope>
    <source>
        <strain evidence="5 6">DSM 103426</strain>
    </source>
</reference>
<dbReference type="PANTHER" id="PTHR22916">
    <property type="entry name" value="GLYCOSYLTRANSFERASE"/>
    <property type="match status" value="1"/>
</dbReference>
<evidence type="ECO:0000256" key="2">
    <source>
        <dbReference type="ARBA" id="ARBA00022679"/>
    </source>
</evidence>
<dbReference type="Pfam" id="PF00535">
    <property type="entry name" value="Glycos_transf_2"/>
    <property type="match status" value="1"/>
</dbReference>
<keyword evidence="1" id="KW-0328">Glycosyltransferase</keyword>
<dbReference type="RefSeq" id="WP_165851610.1">
    <property type="nucleotide sequence ID" value="NZ_BHEO01000008.1"/>
</dbReference>
<evidence type="ECO:0000313" key="4">
    <source>
        <dbReference type="EMBL" id="GBU05935.1"/>
    </source>
</evidence>
<evidence type="ECO:0000259" key="3">
    <source>
        <dbReference type="Pfam" id="PF00535"/>
    </source>
</evidence>
<dbReference type="Proteomes" id="UP000702954">
    <property type="component" value="Unassembled WGS sequence"/>
</dbReference>
<proteinExistence type="predicted"/>
<dbReference type="Gene3D" id="3.90.550.10">
    <property type="entry name" value="Spore Coat Polysaccharide Biosynthesis Protein SpsA, Chain A"/>
    <property type="match status" value="1"/>
</dbReference>
<keyword evidence="2 5" id="KW-0808">Transferase</keyword>
<dbReference type="Proteomes" id="UP000294613">
    <property type="component" value="Unassembled WGS sequence"/>
</dbReference>
<evidence type="ECO:0000313" key="6">
    <source>
        <dbReference type="Proteomes" id="UP000294613"/>
    </source>
</evidence>
<dbReference type="AlphaFoldDB" id="A0A4R3JTM6"/>
<name>A0A4R3JTM6_9FIRM</name>
<gene>
    <name evidence="5" type="ORF">EDD74_103100</name>
    <name evidence="4" type="ORF">FAEUMB_24760</name>
</gene>
<sequence>MENDLITVVVPIYNMGSYLMKAVDSLLKQKYRHYEIILVDDGSTDNSSELCDELASKHEIIRVIHKKNGGLSSARNCGIEGARGKYIIFPDPDDWVDENYLSALVEQQADEIDLEICGNYIVTHTKQVIQNNGAKKEIFNKKDAILHLLAQTEYCGFAWNKLYHLDIIYRNNLRFDEELGMAQDLHFAFRYILKCGKISYNPEPHYFYVQHKAGVTNINHPLSQRKISGLKTYDKLLELAKVYVPEAVPIIGATIANQNLSFLYIYYNSGMNDEVLKERLYTNFKKYKHYFFRNRKYGFSHRILGLIALINPELHYKLKKMKHRGDQ</sequence>
<feature type="domain" description="Glycosyltransferase 2-like" evidence="3">
    <location>
        <begin position="7"/>
        <end position="132"/>
    </location>
</feature>
<reference evidence="4 7" key="1">
    <citation type="journal article" date="2018" name="Int. J. Syst. Evol. Microbiol.">
        <title>Draft Genome Sequence of Faecalimonas umbilicata JCM 30896T, an Acetate-Producing Bacterium Isolated from Human Feces.</title>
        <authorList>
            <person name="Sakamoto M."/>
            <person name="Ikeyama N."/>
            <person name="Yuki M."/>
            <person name="Ohkuma M."/>
        </authorList>
    </citation>
    <scope>NUCLEOTIDE SEQUENCE [LARGE SCALE GENOMIC DNA]</scope>
    <source>
        <strain evidence="4 7">EGH7</strain>
    </source>
</reference>
<dbReference type="CDD" id="cd00761">
    <property type="entry name" value="Glyco_tranf_GTA_type"/>
    <property type="match status" value="1"/>
</dbReference>
<evidence type="ECO:0000256" key="1">
    <source>
        <dbReference type="ARBA" id="ARBA00022676"/>
    </source>
</evidence>